<comment type="caution">
    <text evidence="3">The sequence shown here is derived from an EMBL/GenBank/DDBJ whole genome shotgun (WGS) entry which is preliminary data.</text>
</comment>
<organism evidence="3 4">
    <name type="scientific">Pseudonocardia charpentierae</name>
    <dbReference type="NCBI Taxonomy" id="3075545"/>
    <lineage>
        <taxon>Bacteria</taxon>
        <taxon>Bacillati</taxon>
        <taxon>Actinomycetota</taxon>
        <taxon>Actinomycetes</taxon>
        <taxon>Pseudonocardiales</taxon>
        <taxon>Pseudonocardiaceae</taxon>
        <taxon>Pseudonocardia</taxon>
    </lineage>
</organism>
<evidence type="ECO:0000259" key="1">
    <source>
        <dbReference type="Pfam" id="PF05239"/>
    </source>
</evidence>
<dbReference type="InterPro" id="IPR019060">
    <property type="entry name" value="DUF2382"/>
</dbReference>
<dbReference type="Pfam" id="PF05239">
    <property type="entry name" value="PRC"/>
    <property type="match status" value="1"/>
</dbReference>
<evidence type="ECO:0000259" key="2">
    <source>
        <dbReference type="Pfam" id="PF09557"/>
    </source>
</evidence>
<reference evidence="4" key="1">
    <citation type="submission" date="2023-07" db="EMBL/GenBank/DDBJ databases">
        <title>30 novel species of actinomycetes from the DSMZ collection.</title>
        <authorList>
            <person name="Nouioui I."/>
        </authorList>
    </citation>
    <scope>NUCLEOTIDE SEQUENCE [LARGE SCALE GENOMIC DNA]</scope>
    <source>
        <strain evidence="4">DSM 45834</strain>
    </source>
</reference>
<dbReference type="Gene3D" id="3.90.50.10">
    <property type="entry name" value="Photosynthetic Reaction Center, subunit H, domain 2"/>
    <property type="match status" value="1"/>
</dbReference>
<protein>
    <submittedName>
        <fullName evidence="3">PRC and DUF2382 domain-containing protein</fullName>
    </submittedName>
</protein>
<feature type="domain" description="DUF2382" evidence="2">
    <location>
        <begin position="146"/>
        <end position="210"/>
    </location>
</feature>
<dbReference type="EMBL" id="JAVREJ010000020">
    <property type="protein sequence ID" value="MDT0352614.1"/>
    <property type="molecule type" value="Genomic_DNA"/>
</dbReference>
<gene>
    <name evidence="3" type="ORF">RM445_24115</name>
</gene>
<dbReference type="RefSeq" id="WP_311559121.1">
    <property type="nucleotide sequence ID" value="NZ_JAVREJ010000020.1"/>
</dbReference>
<accession>A0ABU2NJ25</accession>
<dbReference type="InterPro" id="IPR052967">
    <property type="entry name" value="Stress_Response_Assoc"/>
</dbReference>
<feature type="domain" description="DUF2382" evidence="2">
    <location>
        <begin position="220"/>
        <end position="280"/>
    </location>
</feature>
<dbReference type="InterPro" id="IPR014747">
    <property type="entry name" value="Bac_photo_RC_H_C"/>
</dbReference>
<sequence>MAIDINNSKRLNKATVIGVDGTKLGTVGAVYYDNNTDHPAWIAVRTGLFGSHVSLVPLAAAELRGEDLHVPFNKQQLKTAPHHDPGQELSPQDEIDLFGHYGVPYGDPGPHPAAGLAADRAVGGIGRTDETSRERGTAGPVTDDAMTRSHEQLRVRTESQPNTRVRLRKHVVTEYQQITVPVRREEIRLEREPAADLSPTVAAGGAATGETRPEIGAEVSDRVRFGEEVRSGDEHVVTLYEERPVVRSETVPVERVRLGKQAITEQQTLGGQVRREEIEVDTAPDVHDPR</sequence>
<dbReference type="InterPro" id="IPR011033">
    <property type="entry name" value="PRC_barrel-like_sf"/>
</dbReference>
<feature type="domain" description="PRC-barrel" evidence="1">
    <location>
        <begin position="10"/>
        <end position="73"/>
    </location>
</feature>
<dbReference type="Pfam" id="PF09557">
    <property type="entry name" value="DUF2382"/>
    <property type="match status" value="2"/>
</dbReference>
<dbReference type="SUPFAM" id="SSF50346">
    <property type="entry name" value="PRC-barrel domain"/>
    <property type="match status" value="1"/>
</dbReference>
<evidence type="ECO:0000313" key="4">
    <source>
        <dbReference type="Proteomes" id="UP001183202"/>
    </source>
</evidence>
<dbReference type="Proteomes" id="UP001183202">
    <property type="component" value="Unassembled WGS sequence"/>
</dbReference>
<keyword evidence="4" id="KW-1185">Reference proteome</keyword>
<dbReference type="PANTHER" id="PTHR38463">
    <property type="entry name" value="STRESS RESPONSE PROTEIN YSNF"/>
    <property type="match status" value="1"/>
</dbReference>
<dbReference type="InterPro" id="IPR027275">
    <property type="entry name" value="PRC-brl_dom"/>
</dbReference>
<name>A0ABU2NJ25_9PSEU</name>
<proteinExistence type="predicted"/>
<evidence type="ECO:0000313" key="3">
    <source>
        <dbReference type="EMBL" id="MDT0352614.1"/>
    </source>
</evidence>
<dbReference type="PANTHER" id="PTHR38463:SF1">
    <property type="entry name" value="STRESS RESPONSE PROTEIN YSNF"/>
    <property type="match status" value="1"/>
</dbReference>